<proteinExistence type="predicted"/>
<evidence type="ECO:0000313" key="2">
    <source>
        <dbReference type="EMBL" id="GAA3829177.1"/>
    </source>
</evidence>
<reference evidence="3" key="1">
    <citation type="journal article" date="2019" name="Int. J. Syst. Evol. Microbiol.">
        <title>The Global Catalogue of Microorganisms (GCM) 10K type strain sequencing project: providing services to taxonomists for standard genome sequencing and annotation.</title>
        <authorList>
            <consortium name="The Broad Institute Genomics Platform"/>
            <consortium name="The Broad Institute Genome Sequencing Center for Infectious Disease"/>
            <person name="Wu L."/>
            <person name="Ma J."/>
        </authorList>
    </citation>
    <scope>NUCLEOTIDE SEQUENCE [LARGE SCALE GENOMIC DNA]</scope>
    <source>
        <strain evidence="3">JCM 16953</strain>
    </source>
</reference>
<dbReference type="InterPro" id="IPR017926">
    <property type="entry name" value="GATASE"/>
</dbReference>
<dbReference type="PANTHER" id="PTHR42695:SF5">
    <property type="entry name" value="GLUTAMINE AMIDOTRANSFERASE YLR126C-RELATED"/>
    <property type="match status" value="1"/>
</dbReference>
<gene>
    <name evidence="2" type="ORF">GCM10022242_33190</name>
</gene>
<dbReference type="Pfam" id="PF00117">
    <property type="entry name" value="GATase"/>
    <property type="match status" value="1"/>
</dbReference>
<dbReference type="SUPFAM" id="SSF52317">
    <property type="entry name" value="Class I glutamine amidotransferase-like"/>
    <property type="match status" value="1"/>
</dbReference>
<protein>
    <submittedName>
        <fullName evidence="2">Glutamine amidotransferase</fullName>
    </submittedName>
</protein>
<dbReference type="PROSITE" id="PS51273">
    <property type="entry name" value="GATASE_TYPE_1"/>
    <property type="match status" value="1"/>
</dbReference>
<dbReference type="InterPro" id="IPR029062">
    <property type="entry name" value="Class_I_gatase-like"/>
</dbReference>
<dbReference type="Gene3D" id="3.40.50.880">
    <property type="match status" value="1"/>
</dbReference>
<evidence type="ECO:0000259" key="1">
    <source>
        <dbReference type="Pfam" id="PF00117"/>
    </source>
</evidence>
<keyword evidence="2" id="KW-0315">Glutamine amidotransferase</keyword>
<dbReference type="PANTHER" id="PTHR42695">
    <property type="entry name" value="GLUTAMINE AMIDOTRANSFERASE YLR126C-RELATED"/>
    <property type="match status" value="1"/>
</dbReference>
<comment type="caution">
    <text evidence="2">The sequence shown here is derived from an EMBL/GenBank/DDBJ whole genome shotgun (WGS) entry which is preliminary data.</text>
</comment>
<evidence type="ECO:0000313" key="3">
    <source>
        <dbReference type="Proteomes" id="UP001501821"/>
    </source>
</evidence>
<dbReference type="Proteomes" id="UP001501821">
    <property type="component" value="Unassembled WGS sequence"/>
</dbReference>
<keyword evidence="3" id="KW-1185">Reference proteome</keyword>
<sequence>MSRVRPFLLLATRAEDQAADGEYAAMLRASGLDERDLHRVRLEAGPMPRIDLDSYAGIVLGGGPFDSSDPEDSKSTTQRRVESELRSLLDEVVDRDFPFLGACYGVGTLGVHQGGVVDGTYAEPIGAVPVTLTDAGRSDPLLAGLPDTFEAFVGHKEACRDLPPTAVLLASSPACPVQMFRVRTNLYATQFHPELDVDGIVTRIRIYQHYGYYPPETMDEIIDRVQEAVVTVPPLILARFVERYG</sequence>
<dbReference type="CDD" id="cd01741">
    <property type="entry name" value="GATase1_1"/>
    <property type="match status" value="1"/>
</dbReference>
<dbReference type="NCBIfam" id="NF005743">
    <property type="entry name" value="PRK07567.1"/>
    <property type="match status" value="1"/>
</dbReference>
<accession>A0ABP7IX29</accession>
<dbReference type="EMBL" id="BAABAH010000014">
    <property type="protein sequence ID" value="GAA3829177.1"/>
    <property type="molecule type" value="Genomic_DNA"/>
</dbReference>
<feature type="domain" description="Glutamine amidotransferase" evidence="1">
    <location>
        <begin position="52"/>
        <end position="195"/>
    </location>
</feature>
<dbReference type="InterPro" id="IPR044992">
    <property type="entry name" value="ChyE-like"/>
</dbReference>
<name>A0ABP7IX29_9ACTN</name>
<organism evidence="2 3">
    <name type="scientific">Nocardioides panacisoli</name>
    <dbReference type="NCBI Taxonomy" id="627624"/>
    <lineage>
        <taxon>Bacteria</taxon>
        <taxon>Bacillati</taxon>
        <taxon>Actinomycetota</taxon>
        <taxon>Actinomycetes</taxon>
        <taxon>Propionibacteriales</taxon>
        <taxon>Nocardioidaceae</taxon>
        <taxon>Nocardioides</taxon>
    </lineage>
</organism>